<keyword evidence="2" id="KW-1185">Reference proteome</keyword>
<dbReference type="EMBL" id="REFO01000010">
    <property type="protein sequence ID" value="RMA97922.1"/>
    <property type="molecule type" value="Genomic_DNA"/>
</dbReference>
<protein>
    <submittedName>
        <fullName evidence="1">Uncharacterized protein</fullName>
    </submittedName>
</protein>
<dbReference type="AlphaFoldDB" id="A0A3M0C4Q9"/>
<dbReference type="Proteomes" id="UP000280842">
    <property type="component" value="Unassembled WGS sequence"/>
</dbReference>
<gene>
    <name evidence="1" type="ORF">CLV39_0558</name>
</gene>
<reference evidence="1 2" key="1">
    <citation type="submission" date="2018-10" db="EMBL/GenBank/DDBJ databases">
        <title>Genomic Encyclopedia of Archaeal and Bacterial Type Strains, Phase II (KMG-II): from individual species to whole genera.</title>
        <authorList>
            <person name="Goeker M."/>
        </authorList>
    </citation>
    <scope>NUCLEOTIDE SEQUENCE [LARGE SCALE GENOMIC DNA]</scope>
    <source>
        <strain evidence="1 2">VM1</strain>
    </source>
</reference>
<evidence type="ECO:0000313" key="2">
    <source>
        <dbReference type="Proteomes" id="UP000280842"/>
    </source>
</evidence>
<dbReference type="RefSeq" id="WP_121922684.1">
    <property type="nucleotide sequence ID" value="NZ_REFO01000010.1"/>
</dbReference>
<proteinExistence type="predicted"/>
<organism evidence="1 2">
    <name type="scientific">Hydrogenothermus marinus</name>
    <dbReference type="NCBI Taxonomy" id="133270"/>
    <lineage>
        <taxon>Bacteria</taxon>
        <taxon>Pseudomonadati</taxon>
        <taxon>Aquificota</taxon>
        <taxon>Aquificia</taxon>
        <taxon>Aquificales</taxon>
        <taxon>Hydrogenothermaceae</taxon>
        <taxon>Hydrogenothermus</taxon>
    </lineage>
</organism>
<comment type="caution">
    <text evidence="1">The sequence shown here is derived from an EMBL/GenBank/DDBJ whole genome shotgun (WGS) entry which is preliminary data.</text>
</comment>
<evidence type="ECO:0000313" key="1">
    <source>
        <dbReference type="EMBL" id="RMA97922.1"/>
    </source>
</evidence>
<sequence>MNKYFFYLITTLLFITFSNAQIIKESYVSTTKIIITSKNIDIPFGMNGKIIIANMGKFQIDKIKSIDIFIDNYGKINGIRIIYIDGLQGNESIFIRNVKSIIFEKLKSPMQKNKKVHLRVLTIDELIHPW</sequence>
<name>A0A3M0C4Q9_9AQUI</name>
<accession>A0A3M0C4Q9</accession>